<dbReference type="Proteomes" id="UP000051647">
    <property type="component" value="Unassembled WGS sequence"/>
</dbReference>
<evidence type="ECO:0000256" key="5">
    <source>
        <dbReference type="ARBA" id="ARBA00012458"/>
    </source>
</evidence>
<comment type="pathway">
    <text evidence="3">Cofactor biosynthesis; tetrahydrofolate biosynthesis; 7,8-dihydrofolate from 2-amino-4-hydroxy-6-hydroxymethyl-7,8-dihydropteridine diphosphate and 4-aminobenzoate: step 1/2.</text>
</comment>
<evidence type="ECO:0000313" key="14">
    <source>
        <dbReference type="Proteomes" id="UP000051647"/>
    </source>
</evidence>
<dbReference type="GO" id="GO:0005829">
    <property type="term" value="C:cytosol"/>
    <property type="evidence" value="ECO:0007669"/>
    <property type="project" value="TreeGrafter"/>
</dbReference>
<dbReference type="EMBL" id="AZFA01000009">
    <property type="protein sequence ID" value="KRL66936.1"/>
    <property type="molecule type" value="Genomic_DNA"/>
</dbReference>
<dbReference type="GO" id="GO:0046872">
    <property type="term" value="F:metal ion binding"/>
    <property type="evidence" value="ECO:0007669"/>
    <property type="project" value="UniProtKB-KW"/>
</dbReference>
<dbReference type="InterPro" id="IPR045031">
    <property type="entry name" value="DHP_synth-like"/>
</dbReference>
<keyword evidence="9" id="KW-0460">Magnesium</keyword>
<accession>A0A0R1SLR9</accession>
<protein>
    <recommendedName>
        <fullName evidence="6">Dihydropteroate synthase</fullName>
        <ecNumber evidence="5">2.5.1.15</ecNumber>
    </recommendedName>
    <alternativeName>
        <fullName evidence="11">Dihydropteroate pyrophosphorylase</fullName>
    </alternativeName>
</protein>
<gene>
    <name evidence="13" type="ORF">FC27_GL002262</name>
</gene>
<dbReference type="NCBIfam" id="TIGR01496">
    <property type="entry name" value="DHPS"/>
    <property type="match status" value="1"/>
</dbReference>
<dbReference type="InterPro" id="IPR000489">
    <property type="entry name" value="Pterin-binding_dom"/>
</dbReference>
<dbReference type="GO" id="GO:0004156">
    <property type="term" value="F:dihydropteroate synthase activity"/>
    <property type="evidence" value="ECO:0007669"/>
    <property type="project" value="UniProtKB-EC"/>
</dbReference>
<dbReference type="OrthoDB" id="9811744at2"/>
<dbReference type="GO" id="GO:0046656">
    <property type="term" value="P:folic acid biosynthetic process"/>
    <property type="evidence" value="ECO:0007669"/>
    <property type="project" value="UniProtKB-KW"/>
</dbReference>
<evidence type="ECO:0000256" key="7">
    <source>
        <dbReference type="ARBA" id="ARBA00022679"/>
    </source>
</evidence>
<dbReference type="GO" id="GO:0046654">
    <property type="term" value="P:tetrahydrofolate biosynthetic process"/>
    <property type="evidence" value="ECO:0007669"/>
    <property type="project" value="UniProtKB-UniPathway"/>
</dbReference>
<comment type="similarity">
    <text evidence="4">Belongs to the DHPS family.</text>
</comment>
<keyword evidence="8" id="KW-0479">Metal-binding</keyword>
<feature type="domain" description="Pterin-binding" evidence="12">
    <location>
        <begin position="115"/>
        <end position="364"/>
    </location>
</feature>
<dbReference type="PROSITE" id="PS50972">
    <property type="entry name" value="PTERIN_BINDING"/>
    <property type="match status" value="1"/>
</dbReference>
<dbReference type="Pfam" id="PF00809">
    <property type="entry name" value="Pterin_bind"/>
    <property type="match status" value="1"/>
</dbReference>
<dbReference type="PANTHER" id="PTHR20941">
    <property type="entry name" value="FOLATE SYNTHESIS PROTEINS"/>
    <property type="match status" value="1"/>
</dbReference>
<comment type="cofactor">
    <cofactor evidence="2">
        <name>Mg(2+)</name>
        <dbReference type="ChEBI" id="CHEBI:18420"/>
    </cofactor>
</comment>
<dbReference type="STRING" id="1423815.FC27_GL002262"/>
<evidence type="ECO:0000313" key="13">
    <source>
        <dbReference type="EMBL" id="KRL66936.1"/>
    </source>
</evidence>
<sequence>MKIKETTASLETATDVQSQALFSLAKKQQLVLIQFSELTSEEASKITDLIEQLDSYVQNATSQVTAMLNLSALHQLSSIWVKFFSTGAEQLDEILENHRLLWRTGSFDYDLTNSAMIYAIMNNTPDSFYDGGYYQGETALLQHVEQMLEAGADVIEVNGQTTRPGFTEVDPQTEIERTIPLIKQIEQHFPGTNIAIDTYKVPVMEAALEAGVSIINDVNAFTDDPEKLALMAKSDVGLLTMHSSRGHEYHNLTQGMHEFFEQNIHDLTAAGIDFDRIAIDQGVGYSKVVHGTQDYSMIRNVAEFNDLRRPMMVAISRKGFLADLLGLAKDDRLPMTLVTEAAMYLDGGRILRVHDVKETKQLVTLLDQVKNSFWIDGYGIANNL</sequence>
<comment type="caution">
    <text evidence="13">The sequence shown here is derived from an EMBL/GenBank/DDBJ whole genome shotgun (WGS) entry which is preliminary data.</text>
</comment>
<dbReference type="Gene3D" id="3.20.20.20">
    <property type="entry name" value="Dihydropteroate synthase-like"/>
    <property type="match status" value="1"/>
</dbReference>
<evidence type="ECO:0000256" key="8">
    <source>
        <dbReference type="ARBA" id="ARBA00022723"/>
    </source>
</evidence>
<evidence type="ECO:0000256" key="2">
    <source>
        <dbReference type="ARBA" id="ARBA00001946"/>
    </source>
</evidence>
<evidence type="ECO:0000256" key="10">
    <source>
        <dbReference type="ARBA" id="ARBA00022909"/>
    </source>
</evidence>
<evidence type="ECO:0000256" key="11">
    <source>
        <dbReference type="ARBA" id="ARBA00030193"/>
    </source>
</evidence>
<evidence type="ECO:0000256" key="6">
    <source>
        <dbReference type="ARBA" id="ARBA00016919"/>
    </source>
</evidence>
<dbReference type="PROSITE" id="PS00792">
    <property type="entry name" value="DHPS_1"/>
    <property type="match status" value="1"/>
</dbReference>
<proteinExistence type="inferred from homology"/>
<evidence type="ECO:0000259" key="12">
    <source>
        <dbReference type="PROSITE" id="PS50972"/>
    </source>
</evidence>
<keyword evidence="10" id="KW-0289">Folate biosynthesis</keyword>
<dbReference type="InterPro" id="IPR011005">
    <property type="entry name" value="Dihydropteroate_synth-like_sf"/>
</dbReference>
<dbReference type="PANTHER" id="PTHR20941:SF1">
    <property type="entry name" value="FOLIC ACID SYNTHESIS PROTEIN FOL1"/>
    <property type="match status" value="1"/>
</dbReference>
<dbReference type="AlphaFoldDB" id="A0A0R1SLR9"/>
<evidence type="ECO:0000256" key="3">
    <source>
        <dbReference type="ARBA" id="ARBA00004763"/>
    </source>
</evidence>
<name>A0A0R1SLR9_9LACO</name>
<organism evidence="13 14">
    <name type="scientific">Companilactobacillus versmoldensis DSM 14857 = KCTC 3814</name>
    <dbReference type="NCBI Taxonomy" id="1423815"/>
    <lineage>
        <taxon>Bacteria</taxon>
        <taxon>Bacillati</taxon>
        <taxon>Bacillota</taxon>
        <taxon>Bacilli</taxon>
        <taxon>Lactobacillales</taxon>
        <taxon>Lactobacillaceae</taxon>
        <taxon>Companilactobacillus</taxon>
    </lineage>
</organism>
<keyword evidence="7" id="KW-0808">Transferase</keyword>
<reference evidence="13 14" key="1">
    <citation type="journal article" date="2015" name="Genome Announc.">
        <title>Expanding the biotechnology potential of lactobacilli through comparative genomics of 213 strains and associated genera.</title>
        <authorList>
            <person name="Sun Z."/>
            <person name="Harris H.M."/>
            <person name="McCann A."/>
            <person name="Guo C."/>
            <person name="Argimon S."/>
            <person name="Zhang W."/>
            <person name="Yang X."/>
            <person name="Jeffery I.B."/>
            <person name="Cooney J.C."/>
            <person name="Kagawa T.F."/>
            <person name="Liu W."/>
            <person name="Song Y."/>
            <person name="Salvetti E."/>
            <person name="Wrobel A."/>
            <person name="Rasinkangas P."/>
            <person name="Parkhill J."/>
            <person name="Rea M.C."/>
            <person name="O'Sullivan O."/>
            <person name="Ritari J."/>
            <person name="Douillard F.P."/>
            <person name="Paul Ross R."/>
            <person name="Yang R."/>
            <person name="Briner A.E."/>
            <person name="Felis G.E."/>
            <person name="de Vos W.M."/>
            <person name="Barrangou R."/>
            <person name="Klaenhammer T.R."/>
            <person name="Caufield P.W."/>
            <person name="Cui Y."/>
            <person name="Zhang H."/>
            <person name="O'Toole P.W."/>
        </authorList>
    </citation>
    <scope>NUCLEOTIDE SEQUENCE [LARGE SCALE GENOMIC DNA]</scope>
    <source>
        <strain evidence="13 14">DSM 14857</strain>
    </source>
</reference>
<dbReference type="SUPFAM" id="SSF51717">
    <property type="entry name" value="Dihydropteroate synthetase-like"/>
    <property type="match status" value="1"/>
</dbReference>
<evidence type="ECO:0000256" key="4">
    <source>
        <dbReference type="ARBA" id="ARBA00009503"/>
    </source>
</evidence>
<comment type="catalytic activity">
    <reaction evidence="1">
        <text>(7,8-dihydropterin-6-yl)methyl diphosphate + 4-aminobenzoate = 7,8-dihydropteroate + diphosphate</text>
        <dbReference type="Rhea" id="RHEA:19949"/>
        <dbReference type="ChEBI" id="CHEBI:17836"/>
        <dbReference type="ChEBI" id="CHEBI:17839"/>
        <dbReference type="ChEBI" id="CHEBI:33019"/>
        <dbReference type="ChEBI" id="CHEBI:72950"/>
        <dbReference type="EC" id="2.5.1.15"/>
    </reaction>
</comment>
<dbReference type="RefSeq" id="WP_010624701.1">
    <property type="nucleotide sequence ID" value="NZ_AZFA01000009.1"/>
</dbReference>
<dbReference type="EC" id="2.5.1.15" evidence="5"/>
<dbReference type="eggNOG" id="COG0294">
    <property type="taxonomic scope" value="Bacteria"/>
</dbReference>
<dbReference type="PATRIC" id="fig|1423815.3.peg.2320"/>
<evidence type="ECO:0000256" key="9">
    <source>
        <dbReference type="ARBA" id="ARBA00022842"/>
    </source>
</evidence>
<dbReference type="InterPro" id="IPR006390">
    <property type="entry name" value="DHP_synth_dom"/>
</dbReference>
<dbReference type="UniPathway" id="UPA00077">
    <property type="reaction ID" value="UER00156"/>
</dbReference>
<keyword evidence="14" id="KW-1185">Reference proteome</keyword>
<evidence type="ECO:0000256" key="1">
    <source>
        <dbReference type="ARBA" id="ARBA00000012"/>
    </source>
</evidence>